<comment type="caution">
    <text evidence="2">The sequence shown here is derived from an EMBL/GenBank/DDBJ whole genome shotgun (WGS) entry which is preliminary data.</text>
</comment>
<dbReference type="Proteomes" id="UP000624709">
    <property type="component" value="Unassembled WGS sequence"/>
</dbReference>
<evidence type="ECO:0000313" key="3">
    <source>
        <dbReference type="Proteomes" id="UP000624709"/>
    </source>
</evidence>
<gene>
    <name evidence="2" type="ORF">Apa02nite_089890</name>
</gene>
<accession>A0ABQ4BRF3</accession>
<organism evidence="2 3">
    <name type="scientific">Actinoplanes palleronii</name>
    <dbReference type="NCBI Taxonomy" id="113570"/>
    <lineage>
        <taxon>Bacteria</taxon>
        <taxon>Bacillati</taxon>
        <taxon>Actinomycetota</taxon>
        <taxon>Actinomycetes</taxon>
        <taxon>Micromonosporales</taxon>
        <taxon>Micromonosporaceae</taxon>
        <taxon>Actinoplanes</taxon>
    </lineage>
</organism>
<sequence>MPSLPSPQEWLPPTVTCTIRPASARATTGWADTAAASTTAADTAHTILLGTQRHHHGAVDTRSRAAKLHHFG</sequence>
<keyword evidence="3" id="KW-1185">Reference proteome</keyword>
<evidence type="ECO:0000256" key="1">
    <source>
        <dbReference type="SAM" id="MobiDB-lite"/>
    </source>
</evidence>
<dbReference type="EMBL" id="BOMS01000160">
    <property type="protein sequence ID" value="GIE72881.1"/>
    <property type="molecule type" value="Genomic_DNA"/>
</dbReference>
<proteinExistence type="predicted"/>
<protein>
    <submittedName>
        <fullName evidence="2">Uncharacterized protein</fullName>
    </submittedName>
</protein>
<evidence type="ECO:0000313" key="2">
    <source>
        <dbReference type="EMBL" id="GIE72881.1"/>
    </source>
</evidence>
<name>A0ABQ4BRF3_9ACTN</name>
<reference evidence="2 3" key="1">
    <citation type="submission" date="2021-01" db="EMBL/GenBank/DDBJ databases">
        <title>Whole genome shotgun sequence of Actinoplanes palleronii NBRC 14916.</title>
        <authorList>
            <person name="Komaki H."/>
            <person name="Tamura T."/>
        </authorList>
    </citation>
    <scope>NUCLEOTIDE SEQUENCE [LARGE SCALE GENOMIC DNA]</scope>
    <source>
        <strain evidence="2 3">NBRC 14916</strain>
    </source>
</reference>
<feature type="region of interest" description="Disordered" evidence="1">
    <location>
        <begin position="52"/>
        <end position="72"/>
    </location>
</feature>